<dbReference type="GO" id="GO:0003677">
    <property type="term" value="F:DNA binding"/>
    <property type="evidence" value="ECO:0007669"/>
    <property type="project" value="UniProtKB-KW"/>
</dbReference>
<feature type="domain" description="Helicase ATP-binding" evidence="8">
    <location>
        <begin position="274"/>
        <end position="438"/>
    </location>
</feature>
<dbReference type="Pfam" id="PF17191">
    <property type="entry name" value="RecG_wedge"/>
    <property type="match status" value="1"/>
</dbReference>
<dbReference type="InterPro" id="IPR001650">
    <property type="entry name" value="Helicase_C-like"/>
</dbReference>
<dbReference type="GO" id="GO:0006281">
    <property type="term" value="P:DNA repair"/>
    <property type="evidence" value="ECO:0007669"/>
    <property type="project" value="UniProtKB-KW"/>
</dbReference>
<evidence type="ECO:0000259" key="9">
    <source>
        <dbReference type="PROSITE" id="PS51194"/>
    </source>
</evidence>
<keyword evidence="2" id="KW-0227">DNA damage</keyword>
<dbReference type="Gene3D" id="3.40.50.300">
    <property type="entry name" value="P-loop containing nucleotide triphosphate hydrolases"/>
    <property type="match status" value="2"/>
</dbReference>
<evidence type="ECO:0000256" key="1">
    <source>
        <dbReference type="ARBA" id="ARBA00022741"/>
    </source>
</evidence>
<dbReference type="PATRIC" id="fig|1618446.3.peg.1209"/>
<dbReference type="Proteomes" id="UP000034050">
    <property type="component" value="Unassembled WGS sequence"/>
</dbReference>
<keyword evidence="6" id="KW-0238">DNA-binding</keyword>
<dbReference type="InterPro" id="IPR014001">
    <property type="entry name" value="Helicase_ATP-bd"/>
</dbReference>
<keyword evidence="3" id="KW-0378">Hydrolase</keyword>
<evidence type="ECO:0000256" key="5">
    <source>
        <dbReference type="ARBA" id="ARBA00022840"/>
    </source>
</evidence>
<dbReference type="Pfam" id="PF00270">
    <property type="entry name" value="DEAD"/>
    <property type="match status" value="1"/>
</dbReference>
<keyword evidence="5" id="KW-0067">ATP-binding</keyword>
<dbReference type="Pfam" id="PF00271">
    <property type="entry name" value="Helicase_C"/>
    <property type="match status" value="1"/>
</dbReference>
<dbReference type="PROSITE" id="PS51192">
    <property type="entry name" value="HELICASE_ATP_BIND_1"/>
    <property type="match status" value="1"/>
</dbReference>
<dbReference type="InterPro" id="IPR047112">
    <property type="entry name" value="RecG/Mfd"/>
</dbReference>
<dbReference type="SUPFAM" id="SSF52540">
    <property type="entry name" value="P-loop containing nucleoside triphosphate hydrolases"/>
    <property type="match status" value="2"/>
</dbReference>
<dbReference type="InterPro" id="IPR027417">
    <property type="entry name" value="P-loop_NTPase"/>
</dbReference>
<dbReference type="PANTHER" id="PTHR47964">
    <property type="entry name" value="ATP-DEPENDENT DNA HELICASE HOMOLOG RECG, CHLOROPLASTIC"/>
    <property type="match status" value="1"/>
</dbReference>
<dbReference type="AlphaFoldDB" id="A0A0G1FH76"/>
<evidence type="ECO:0000259" key="8">
    <source>
        <dbReference type="PROSITE" id="PS51192"/>
    </source>
</evidence>
<dbReference type="InterPro" id="IPR033454">
    <property type="entry name" value="RecG_wedge"/>
</dbReference>
<dbReference type="GO" id="GO:0003678">
    <property type="term" value="F:DNA helicase activity"/>
    <property type="evidence" value="ECO:0007669"/>
    <property type="project" value="TreeGrafter"/>
</dbReference>
<dbReference type="GO" id="GO:0005524">
    <property type="term" value="F:ATP binding"/>
    <property type="evidence" value="ECO:0007669"/>
    <property type="project" value="UniProtKB-KW"/>
</dbReference>
<sequence>MDWHTPVRFVPGIGPILATKLEKLEIFIAGDLLTHIPFRYEDYSVISKIANLQAGETVTVIGQFTTLKNAYTKRGFNLQKAVITDETGSLDVTWFNQPFLVKTFNSHAGLVALVGKVDMNGFKLVLPSPQYEIVKPNTPLIHSGRIVPIYPETAGITSKWLRTRIFSLLETSITHEYLPTTLINTLGFISFPDALSTIHFPKSLNQVEAARRRLAFDELFIRQFEALMKRREWNKHILTKPLQINEQRLQKLIASLPFTLTPAQEKVIDHIIADLKSNKPMNRLLQGDVGSGKTVVAAIAMYITYLNQGKSLIMAPTEILAEQHYQTLNEFLTPSGIKVGIQTGSKKDIKPSSPPLKLRGGRVGLFDVLVGTHALLEKKVKLDDVKLVVIDEQHRFGVKQRSILREKGESPHVLTMTATPIPRTVALTLYGDLDLSVIDQMPKGRKTIKTWVVSQIKRAAAYGWIRTQVKNTSQQAFIVCPFIEPSESISTVKAATHEFNHLRADVFPDLRLALLHGKLTSRQKQTVLTDFRHGKYDILVCTPVVEVGIDIPQATIMLVEAAERFGLAQLHQLRGRVGRSDTQSYCLLFTSENTSQALGRLKHLETAATGAELAELDFKIRGPGQIYGLAQHGRDQLKIATFGDLQLIELARIEAQKLFAADSTLSQLPLLKERVRSGKIGEIVPD</sequence>
<dbReference type="SMART" id="SM00487">
    <property type="entry name" value="DEXDc"/>
    <property type="match status" value="1"/>
</dbReference>
<evidence type="ECO:0000256" key="4">
    <source>
        <dbReference type="ARBA" id="ARBA00022806"/>
    </source>
</evidence>
<dbReference type="NCBIfam" id="NF008168">
    <property type="entry name" value="PRK10917.2-2"/>
    <property type="match status" value="1"/>
</dbReference>
<dbReference type="EMBL" id="LCFD01000012">
    <property type="protein sequence ID" value="KKS86183.1"/>
    <property type="molecule type" value="Genomic_DNA"/>
</dbReference>
<dbReference type="GO" id="GO:0016787">
    <property type="term" value="F:hydrolase activity"/>
    <property type="evidence" value="ECO:0007669"/>
    <property type="project" value="UniProtKB-KW"/>
</dbReference>
<proteinExistence type="predicted"/>
<dbReference type="CDD" id="cd04488">
    <property type="entry name" value="RecG_wedge_OBF"/>
    <property type="match status" value="1"/>
</dbReference>
<evidence type="ECO:0000313" key="10">
    <source>
        <dbReference type="EMBL" id="KKS86183.1"/>
    </source>
</evidence>
<evidence type="ECO:0000313" key="11">
    <source>
        <dbReference type="Proteomes" id="UP000034050"/>
    </source>
</evidence>
<keyword evidence="7" id="KW-0234">DNA repair</keyword>
<reference evidence="10 11" key="1">
    <citation type="journal article" date="2015" name="Nature">
        <title>rRNA introns, odd ribosomes, and small enigmatic genomes across a large radiation of phyla.</title>
        <authorList>
            <person name="Brown C.T."/>
            <person name="Hug L.A."/>
            <person name="Thomas B.C."/>
            <person name="Sharon I."/>
            <person name="Castelle C.J."/>
            <person name="Singh A."/>
            <person name="Wilkins M.J."/>
            <person name="Williams K.H."/>
            <person name="Banfield J.F."/>
        </authorList>
    </citation>
    <scope>NUCLEOTIDE SEQUENCE [LARGE SCALE GENOMIC DNA]</scope>
</reference>
<evidence type="ECO:0000256" key="2">
    <source>
        <dbReference type="ARBA" id="ARBA00022763"/>
    </source>
</evidence>
<dbReference type="SMART" id="SM00490">
    <property type="entry name" value="HELICc"/>
    <property type="match status" value="1"/>
</dbReference>
<dbReference type="STRING" id="1618446.UV61_C0012G0010"/>
<comment type="caution">
    <text evidence="10">The sequence shown here is derived from an EMBL/GenBank/DDBJ whole genome shotgun (WGS) entry which is preliminary data.</text>
</comment>
<dbReference type="Gene3D" id="2.40.50.140">
    <property type="entry name" value="Nucleic acid-binding proteins"/>
    <property type="match status" value="1"/>
</dbReference>
<evidence type="ECO:0000256" key="6">
    <source>
        <dbReference type="ARBA" id="ARBA00023125"/>
    </source>
</evidence>
<feature type="domain" description="Helicase C-terminal" evidence="9">
    <location>
        <begin position="464"/>
        <end position="624"/>
    </location>
</feature>
<dbReference type="PROSITE" id="PS51194">
    <property type="entry name" value="HELICASE_CTER"/>
    <property type="match status" value="1"/>
</dbReference>
<keyword evidence="1" id="KW-0547">Nucleotide-binding</keyword>
<keyword evidence="4 10" id="KW-0347">Helicase</keyword>
<dbReference type="InterPro" id="IPR012340">
    <property type="entry name" value="NA-bd_OB-fold"/>
</dbReference>
<gene>
    <name evidence="10" type="ORF">UV61_C0012G0010</name>
</gene>
<evidence type="ECO:0000256" key="7">
    <source>
        <dbReference type="ARBA" id="ARBA00023204"/>
    </source>
</evidence>
<dbReference type="CDD" id="cd17992">
    <property type="entry name" value="DEXHc_RecG"/>
    <property type="match status" value="1"/>
</dbReference>
<name>A0A0G1FH76_9BACT</name>
<dbReference type="InterPro" id="IPR011545">
    <property type="entry name" value="DEAD/DEAH_box_helicase_dom"/>
</dbReference>
<dbReference type="SUPFAM" id="SSF50249">
    <property type="entry name" value="Nucleic acid-binding proteins"/>
    <property type="match status" value="1"/>
</dbReference>
<accession>A0A0G1FH76</accession>
<evidence type="ECO:0000256" key="3">
    <source>
        <dbReference type="ARBA" id="ARBA00022801"/>
    </source>
</evidence>
<dbReference type="PANTHER" id="PTHR47964:SF1">
    <property type="entry name" value="ATP-DEPENDENT DNA HELICASE HOMOLOG RECG, CHLOROPLASTIC"/>
    <property type="match status" value="1"/>
</dbReference>
<dbReference type="NCBIfam" id="NF008165">
    <property type="entry name" value="PRK10917.1-3"/>
    <property type="match status" value="1"/>
</dbReference>
<protein>
    <submittedName>
        <fullName evidence="10">ATP-dependent DNA helicase RecG</fullName>
    </submittedName>
</protein>
<organism evidence="10 11">
    <name type="scientific">Candidatus Gottesmanbacteria bacterium GW2011_GWB1_43_11</name>
    <dbReference type="NCBI Taxonomy" id="1618446"/>
    <lineage>
        <taxon>Bacteria</taxon>
        <taxon>Candidatus Gottesmaniibacteriota</taxon>
    </lineage>
</organism>